<dbReference type="KEGG" id="tut:107359481"/>
<name>T1K3P4_TETUR</name>
<evidence type="ECO:0000313" key="2">
    <source>
        <dbReference type="EnsemblMetazoa" id="tetur04g09479.1"/>
    </source>
</evidence>
<sequence>MKSTLFVALIALAISSSFAVKIKGSCPDAEQLAGDDWAFSNIEGDWNVLGRSEQTVPRTVYNTIEIDHLYPGKIAVIEKGNARDNDVISFLDKYIEMTVGDFDGKSYYDTAVRDSLVIFDPFSFDITTSDGKRGQFWIPYWARQTYDEAVLASCVKIDDSAVDIKAWFVSKAKQASPSQEVKDLVKELTGNELIKVCQVPPCDISDKNEIFN</sequence>
<dbReference type="InterPro" id="IPR012674">
    <property type="entry name" value="Calycin"/>
</dbReference>
<dbReference type="AlphaFoldDB" id="T1K3P4"/>
<reference evidence="2" key="2">
    <citation type="submission" date="2015-06" db="UniProtKB">
        <authorList>
            <consortium name="EnsemblMetazoa"/>
        </authorList>
    </citation>
    <scope>IDENTIFICATION</scope>
</reference>
<proteinExistence type="predicted"/>
<gene>
    <name evidence="2" type="primary">107359481</name>
</gene>
<protein>
    <recommendedName>
        <fullName evidence="4">Lipocalin/cytosolic fatty-acid binding domain-containing protein</fullName>
    </recommendedName>
</protein>
<dbReference type="HOGENOM" id="CLU_1379744_0_0_1"/>
<evidence type="ECO:0000313" key="3">
    <source>
        <dbReference type="Proteomes" id="UP000015104"/>
    </source>
</evidence>
<feature type="signal peptide" evidence="1">
    <location>
        <begin position="1"/>
        <end position="19"/>
    </location>
</feature>
<dbReference type="Gene3D" id="2.40.128.20">
    <property type="match status" value="1"/>
</dbReference>
<evidence type="ECO:0000256" key="1">
    <source>
        <dbReference type="SAM" id="SignalP"/>
    </source>
</evidence>
<dbReference type="EMBL" id="CAEY01001347">
    <property type="status" value="NOT_ANNOTATED_CDS"/>
    <property type="molecule type" value="Genomic_DNA"/>
</dbReference>
<dbReference type="EnsemblMetazoa" id="tetur04g09479.1">
    <property type="protein sequence ID" value="tetur04g09479.1"/>
    <property type="gene ID" value="tetur04g09479"/>
</dbReference>
<accession>T1K3P4</accession>
<keyword evidence="1" id="KW-0732">Signal</keyword>
<evidence type="ECO:0008006" key="4">
    <source>
        <dbReference type="Google" id="ProtNLM"/>
    </source>
</evidence>
<keyword evidence="3" id="KW-1185">Reference proteome</keyword>
<organism evidence="2 3">
    <name type="scientific">Tetranychus urticae</name>
    <name type="common">Two-spotted spider mite</name>
    <dbReference type="NCBI Taxonomy" id="32264"/>
    <lineage>
        <taxon>Eukaryota</taxon>
        <taxon>Metazoa</taxon>
        <taxon>Ecdysozoa</taxon>
        <taxon>Arthropoda</taxon>
        <taxon>Chelicerata</taxon>
        <taxon>Arachnida</taxon>
        <taxon>Acari</taxon>
        <taxon>Acariformes</taxon>
        <taxon>Trombidiformes</taxon>
        <taxon>Prostigmata</taxon>
        <taxon>Eleutherengona</taxon>
        <taxon>Raphignathae</taxon>
        <taxon>Tetranychoidea</taxon>
        <taxon>Tetranychidae</taxon>
        <taxon>Tetranychus</taxon>
    </lineage>
</organism>
<dbReference type="Proteomes" id="UP000015104">
    <property type="component" value="Unassembled WGS sequence"/>
</dbReference>
<reference evidence="3" key="1">
    <citation type="submission" date="2011-08" db="EMBL/GenBank/DDBJ databases">
        <authorList>
            <person name="Rombauts S."/>
        </authorList>
    </citation>
    <scope>NUCLEOTIDE SEQUENCE</scope>
    <source>
        <strain evidence="3">London</strain>
    </source>
</reference>
<feature type="chain" id="PRO_5004580982" description="Lipocalin/cytosolic fatty-acid binding domain-containing protein" evidence="1">
    <location>
        <begin position="20"/>
        <end position="212"/>
    </location>
</feature>